<comment type="caution">
    <text evidence="1">The sequence shown here is derived from an EMBL/GenBank/DDBJ whole genome shotgun (WGS) entry which is preliminary data.</text>
</comment>
<evidence type="ECO:0000313" key="2">
    <source>
        <dbReference type="Proteomes" id="UP001235269"/>
    </source>
</evidence>
<dbReference type="EMBL" id="JAUSWH010000027">
    <property type="protein sequence ID" value="MDQ0458256.1"/>
    <property type="molecule type" value="Genomic_DNA"/>
</dbReference>
<dbReference type="Proteomes" id="UP001235269">
    <property type="component" value="Unassembled WGS sequence"/>
</dbReference>
<organism evidence="1 2">
    <name type="scientific">Rhizobium paknamense</name>
    <dbReference type="NCBI Taxonomy" id="1206817"/>
    <lineage>
        <taxon>Bacteria</taxon>
        <taxon>Pseudomonadati</taxon>
        <taxon>Pseudomonadota</taxon>
        <taxon>Alphaproteobacteria</taxon>
        <taxon>Hyphomicrobiales</taxon>
        <taxon>Rhizobiaceae</taxon>
        <taxon>Rhizobium/Agrobacterium group</taxon>
        <taxon>Rhizobium</taxon>
    </lineage>
</organism>
<proteinExistence type="predicted"/>
<protein>
    <submittedName>
        <fullName evidence="1">Uncharacterized protein</fullName>
    </submittedName>
</protein>
<accession>A0ABU0ILY9</accession>
<reference evidence="1 2" key="1">
    <citation type="submission" date="2023-07" db="EMBL/GenBank/DDBJ databases">
        <title>Genomic Encyclopedia of Type Strains, Phase IV (KMG-IV): sequencing the most valuable type-strain genomes for metagenomic binning, comparative biology and taxonomic classification.</title>
        <authorList>
            <person name="Goeker M."/>
        </authorList>
    </citation>
    <scope>NUCLEOTIDE SEQUENCE [LARGE SCALE GENOMIC DNA]</scope>
    <source>
        <strain evidence="1 2">DSM 100301</strain>
    </source>
</reference>
<evidence type="ECO:0000313" key="1">
    <source>
        <dbReference type="EMBL" id="MDQ0458256.1"/>
    </source>
</evidence>
<name>A0ABU0ILY9_9HYPH</name>
<keyword evidence="2" id="KW-1185">Reference proteome</keyword>
<gene>
    <name evidence="1" type="ORF">QO005_004616</name>
</gene>
<sequence>MDLAAVSLRYPRIPDQSCHLFVRLHDNFNLAALKPVDCHITRLAK</sequence>